<dbReference type="RefSeq" id="WP_256411749.1">
    <property type="nucleotide sequence ID" value="NZ_JANHDM010000006.1"/>
</dbReference>
<dbReference type="Gene3D" id="3.40.50.2300">
    <property type="match status" value="1"/>
</dbReference>
<evidence type="ECO:0000256" key="1">
    <source>
        <dbReference type="PROSITE-ProRule" id="PRU00169"/>
    </source>
</evidence>
<dbReference type="Proteomes" id="UP001596118">
    <property type="component" value="Unassembled WGS sequence"/>
</dbReference>
<evidence type="ECO:0000259" key="2">
    <source>
        <dbReference type="PROSITE" id="PS50110"/>
    </source>
</evidence>
<dbReference type="AlphaFoldDB" id="A0ABD5R2W1"/>
<dbReference type="InterPro" id="IPR052048">
    <property type="entry name" value="ST_Response_Regulator"/>
</dbReference>
<dbReference type="InterPro" id="IPR001789">
    <property type="entry name" value="Sig_transdc_resp-reg_receiver"/>
</dbReference>
<keyword evidence="1" id="KW-0597">Phosphoprotein</keyword>
<dbReference type="SMART" id="SM00448">
    <property type="entry name" value="REC"/>
    <property type="match status" value="1"/>
</dbReference>
<proteinExistence type="predicted"/>
<dbReference type="SUPFAM" id="SSF52172">
    <property type="entry name" value="CheY-like"/>
    <property type="match status" value="1"/>
</dbReference>
<sequence length="119" mass="12983">MTDRVLVVDDSSFQRTVVRDALEGPFEVVAEAENGAEAVELFEAYEPDAVSMDVVMPEMTGIEATREIKDRWPDAVVVMCTSVDQEEKMMEAVKAGADGYVTKPVDAGELVPELRNSVG</sequence>
<comment type="caution">
    <text evidence="3">The sequence shown here is derived from an EMBL/GenBank/DDBJ whole genome shotgun (WGS) entry which is preliminary data.</text>
</comment>
<evidence type="ECO:0000313" key="3">
    <source>
        <dbReference type="EMBL" id="MFC5279184.1"/>
    </source>
</evidence>
<dbReference type="PANTHER" id="PTHR43228">
    <property type="entry name" value="TWO-COMPONENT RESPONSE REGULATOR"/>
    <property type="match status" value="1"/>
</dbReference>
<dbReference type="Pfam" id="PF00072">
    <property type="entry name" value="Response_reg"/>
    <property type="match status" value="1"/>
</dbReference>
<feature type="modified residue" description="4-aspartylphosphate" evidence="1">
    <location>
        <position position="53"/>
    </location>
</feature>
<accession>A0ABD5R2W1</accession>
<protein>
    <submittedName>
        <fullName evidence="3">Response regulator</fullName>
    </submittedName>
</protein>
<reference evidence="3 4" key="1">
    <citation type="journal article" date="2019" name="Int. J. Syst. Evol. Microbiol.">
        <title>The Global Catalogue of Microorganisms (GCM) 10K type strain sequencing project: providing services to taxonomists for standard genome sequencing and annotation.</title>
        <authorList>
            <consortium name="The Broad Institute Genomics Platform"/>
            <consortium name="The Broad Institute Genome Sequencing Center for Infectious Disease"/>
            <person name="Wu L."/>
            <person name="Ma J."/>
        </authorList>
    </citation>
    <scope>NUCLEOTIDE SEQUENCE [LARGE SCALE GENOMIC DNA]</scope>
    <source>
        <strain evidence="3 4">CGMCC 1.12124</strain>
    </source>
</reference>
<name>A0ABD5R2W1_9EURY</name>
<feature type="domain" description="Response regulatory" evidence="2">
    <location>
        <begin position="4"/>
        <end position="118"/>
    </location>
</feature>
<gene>
    <name evidence="3" type="ORF">ACFPM1_10520</name>
</gene>
<dbReference type="InterPro" id="IPR011006">
    <property type="entry name" value="CheY-like_superfamily"/>
</dbReference>
<organism evidence="3 4">
    <name type="scientific">Halorubrum rubrum</name>
    <dbReference type="NCBI Taxonomy" id="1126240"/>
    <lineage>
        <taxon>Archaea</taxon>
        <taxon>Methanobacteriati</taxon>
        <taxon>Methanobacteriota</taxon>
        <taxon>Stenosarchaea group</taxon>
        <taxon>Halobacteria</taxon>
        <taxon>Halobacteriales</taxon>
        <taxon>Haloferacaceae</taxon>
        <taxon>Halorubrum</taxon>
    </lineage>
</organism>
<keyword evidence="4" id="KW-1185">Reference proteome</keyword>
<dbReference type="PANTHER" id="PTHR43228:SF1">
    <property type="entry name" value="TWO-COMPONENT RESPONSE REGULATOR ARR22"/>
    <property type="match status" value="1"/>
</dbReference>
<dbReference type="PROSITE" id="PS50110">
    <property type="entry name" value="RESPONSE_REGULATORY"/>
    <property type="match status" value="1"/>
</dbReference>
<evidence type="ECO:0000313" key="4">
    <source>
        <dbReference type="Proteomes" id="UP001596118"/>
    </source>
</evidence>
<dbReference type="EMBL" id="JBHSKY010000008">
    <property type="protein sequence ID" value="MFC5279184.1"/>
    <property type="molecule type" value="Genomic_DNA"/>
</dbReference>